<evidence type="ECO:0000313" key="5">
    <source>
        <dbReference type="Proteomes" id="UP000784064"/>
    </source>
</evidence>
<feature type="chain" id="PRO_5043475872" evidence="1">
    <location>
        <begin position="32"/>
        <end position="181"/>
    </location>
</feature>
<gene>
    <name evidence="2" type="ORF">JJW18_06405</name>
    <name evidence="3" type="ORF">JJW19_20675</name>
</gene>
<evidence type="ECO:0000313" key="4">
    <source>
        <dbReference type="Proteomes" id="UP000749453"/>
    </source>
</evidence>
<keyword evidence="1" id="KW-0732">Signal</keyword>
<dbReference type="Proteomes" id="UP000784064">
    <property type="component" value="Unassembled WGS sequence"/>
</dbReference>
<dbReference type="AlphaFoldDB" id="A0AAW4GGC7"/>
<organism evidence="2 5">
    <name type="scientific">Stenotrophomonas lactitubi</name>
    <dbReference type="NCBI Taxonomy" id="2045214"/>
    <lineage>
        <taxon>Bacteria</taxon>
        <taxon>Pseudomonadati</taxon>
        <taxon>Pseudomonadota</taxon>
        <taxon>Gammaproteobacteria</taxon>
        <taxon>Lysobacterales</taxon>
        <taxon>Lysobacteraceae</taxon>
        <taxon>Stenotrophomonas</taxon>
    </lineage>
</organism>
<keyword evidence="4" id="KW-1185">Reference proteome</keyword>
<dbReference type="Proteomes" id="UP000749453">
    <property type="component" value="Unassembled WGS sequence"/>
</dbReference>
<accession>A0AAW4GGC7</accession>
<evidence type="ECO:0000256" key="1">
    <source>
        <dbReference type="SAM" id="SignalP"/>
    </source>
</evidence>
<dbReference type="EMBL" id="JAFFTA010000009">
    <property type="protein sequence ID" value="MBM9913097.1"/>
    <property type="molecule type" value="Genomic_DNA"/>
</dbReference>
<feature type="signal peptide" evidence="1">
    <location>
        <begin position="1"/>
        <end position="31"/>
    </location>
</feature>
<evidence type="ECO:0000313" key="2">
    <source>
        <dbReference type="EMBL" id="MBM9913097.1"/>
    </source>
</evidence>
<dbReference type="EMBL" id="JAFFTB010000041">
    <property type="protein sequence ID" value="MBM9940554.1"/>
    <property type="molecule type" value="Genomic_DNA"/>
</dbReference>
<proteinExistence type="predicted"/>
<protein>
    <submittedName>
        <fullName evidence="2">Uncharacterized protein</fullName>
    </submittedName>
</protein>
<comment type="caution">
    <text evidence="2">The sequence shown here is derived from an EMBL/GenBank/DDBJ whole genome shotgun (WGS) entry which is preliminary data.</text>
</comment>
<reference evidence="4" key="1">
    <citation type="submission" date="2021-01" db="EMBL/GenBank/DDBJ databases">
        <title>Stenotrophomonas maltophilia.</title>
        <authorList>
            <person name="Yu Y."/>
        </authorList>
    </citation>
    <scope>NUCLEOTIDE SEQUENCE [LARGE SCALE GENOMIC DNA]</scope>
    <source>
        <strain evidence="4">As-6</strain>
    </source>
</reference>
<sequence>MHGETIRIRGQAAARLLLGVGLWACAGAAVADTPAAAEDPACPSQDFTRFLQRFADPADDRVRLRYTSDPLEYEVPMHTVRDDYQGLAPTHVVLEQGGARLKRFNYRYLAAFDLFVPSPVSRDPVALERMRAGTYNAPTRIEAIDDNGQRVTFGSDDERDTYTFARRYGCWTLTRASNLRD</sequence>
<evidence type="ECO:0000313" key="3">
    <source>
        <dbReference type="EMBL" id="MBM9940554.1"/>
    </source>
</evidence>
<reference evidence="2" key="2">
    <citation type="submission" date="2021-01" db="EMBL/GenBank/DDBJ databases">
        <authorList>
            <person name="Yu Y."/>
        </authorList>
    </citation>
    <scope>NUCLEOTIDE SEQUENCE</scope>
    <source>
        <strain evidence="2">As-5</strain>
        <strain evidence="3">As-6</strain>
    </source>
</reference>
<dbReference type="RefSeq" id="WP_205405481.1">
    <property type="nucleotide sequence ID" value="NZ_JAFFTA010000009.1"/>
</dbReference>
<name>A0AAW4GGC7_9GAMM</name>